<dbReference type="Proteomes" id="UP000023152">
    <property type="component" value="Unassembled WGS sequence"/>
</dbReference>
<keyword evidence="1" id="KW-0472">Membrane</keyword>
<comment type="caution">
    <text evidence="2">The sequence shown here is derived from an EMBL/GenBank/DDBJ whole genome shotgun (WGS) entry which is preliminary data.</text>
</comment>
<reference evidence="2 3" key="1">
    <citation type="journal article" date="2013" name="Curr. Biol.">
        <title>The Genome of the Foraminiferan Reticulomyxa filosa.</title>
        <authorList>
            <person name="Glockner G."/>
            <person name="Hulsmann N."/>
            <person name="Schleicher M."/>
            <person name="Noegel A.A."/>
            <person name="Eichinger L."/>
            <person name="Gallinger C."/>
            <person name="Pawlowski J."/>
            <person name="Sierra R."/>
            <person name="Euteneuer U."/>
            <person name="Pillet L."/>
            <person name="Moustafa A."/>
            <person name="Platzer M."/>
            <person name="Groth M."/>
            <person name="Szafranski K."/>
            <person name="Schliwa M."/>
        </authorList>
    </citation>
    <scope>NUCLEOTIDE SEQUENCE [LARGE SCALE GENOMIC DNA]</scope>
</reference>
<gene>
    <name evidence="2" type="ORF">RFI_29720</name>
</gene>
<dbReference type="EMBL" id="ASPP01025874">
    <property type="protein sequence ID" value="ETO07670.1"/>
    <property type="molecule type" value="Genomic_DNA"/>
</dbReference>
<proteinExistence type="predicted"/>
<keyword evidence="1" id="KW-1133">Transmembrane helix</keyword>
<evidence type="ECO:0000313" key="2">
    <source>
        <dbReference type="EMBL" id="ETO07670.1"/>
    </source>
</evidence>
<name>X6M3R7_RETFI</name>
<accession>X6M3R7</accession>
<feature type="transmembrane region" description="Helical" evidence="1">
    <location>
        <begin position="175"/>
        <end position="196"/>
    </location>
</feature>
<keyword evidence="1" id="KW-0812">Transmembrane</keyword>
<evidence type="ECO:0000256" key="1">
    <source>
        <dbReference type="SAM" id="Phobius"/>
    </source>
</evidence>
<dbReference type="AlphaFoldDB" id="X6M3R7"/>
<organism evidence="2 3">
    <name type="scientific">Reticulomyxa filosa</name>
    <dbReference type="NCBI Taxonomy" id="46433"/>
    <lineage>
        <taxon>Eukaryota</taxon>
        <taxon>Sar</taxon>
        <taxon>Rhizaria</taxon>
        <taxon>Retaria</taxon>
        <taxon>Foraminifera</taxon>
        <taxon>Monothalamids</taxon>
        <taxon>Reticulomyxidae</taxon>
        <taxon>Reticulomyxa</taxon>
    </lineage>
</organism>
<evidence type="ECO:0000313" key="3">
    <source>
        <dbReference type="Proteomes" id="UP000023152"/>
    </source>
</evidence>
<protein>
    <submittedName>
        <fullName evidence="2">Uncharacterized protein</fullName>
    </submittedName>
</protein>
<feature type="transmembrane region" description="Helical" evidence="1">
    <location>
        <begin position="27"/>
        <end position="45"/>
    </location>
</feature>
<sequence length="197" mass="22553">MLVEDSIDSGNISNYNHVLELDNNDNGQAPVTFIIYQFVICVYVYRQIVIVDQWLCETKVRFEDFGRLCDSRQQSIDQLVSAGANRDIARIFTYFFVGTSDDSVFLKKVLAKKKNVHFMFMYQDQNGHNSERLKLNSGTELSKESSAYASAAQPTLPAVVPKNASIKPKEKEEEILYAISLAFIFYHRIIITVMTMR</sequence>
<keyword evidence="3" id="KW-1185">Reference proteome</keyword>